<dbReference type="Gene3D" id="3.40.50.150">
    <property type="entry name" value="Vaccinia Virus protein VP39"/>
    <property type="match status" value="1"/>
</dbReference>
<keyword evidence="2" id="KW-0489">Methyltransferase</keyword>
<name>A0ABP9L4W2_9ACTN</name>
<dbReference type="PANTHER" id="PTHR45036">
    <property type="entry name" value="METHYLTRANSFERASE LIKE 7B"/>
    <property type="match status" value="1"/>
</dbReference>
<evidence type="ECO:0000259" key="1">
    <source>
        <dbReference type="Pfam" id="PF08241"/>
    </source>
</evidence>
<dbReference type="Pfam" id="PF08241">
    <property type="entry name" value="Methyltransf_11"/>
    <property type="match status" value="1"/>
</dbReference>
<keyword evidence="2" id="KW-0808">Transferase</keyword>
<dbReference type="CDD" id="cd02440">
    <property type="entry name" value="AdoMet_MTases"/>
    <property type="match status" value="1"/>
</dbReference>
<accession>A0ABP9L4W2</accession>
<evidence type="ECO:0000313" key="3">
    <source>
        <dbReference type="Proteomes" id="UP001500124"/>
    </source>
</evidence>
<dbReference type="InterPro" id="IPR052356">
    <property type="entry name" value="Thiol_S-MT"/>
</dbReference>
<dbReference type="EMBL" id="BAABKC010000084">
    <property type="protein sequence ID" value="GAA5069265.1"/>
    <property type="molecule type" value="Genomic_DNA"/>
</dbReference>
<dbReference type="PANTHER" id="PTHR45036:SF1">
    <property type="entry name" value="METHYLTRANSFERASE LIKE 7A"/>
    <property type="match status" value="1"/>
</dbReference>
<evidence type="ECO:0000313" key="2">
    <source>
        <dbReference type="EMBL" id="GAA5069265.1"/>
    </source>
</evidence>
<proteinExistence type="predicted"/>
<dbReference type="InterPro" id="IPR013216">
    <property type="entry name" value="Methyltransf_11"/>
</dbReference>
<reference evidence="3" key="1">
    <citation type="journal article" date="2019" name="Int. J. Syst. Evol. Microbiol.">
        <title>The Global Catalogue of Microorganisms (GCM) 10K type strain sequencing project: providing services to taxonomists for standard genome sequencing and annotation.</title>
        <authorList>
            <consortium name="The Broad Institute Genomics Platform"/>
            <consortium name="The Broad Institute Genome Sequencing Center for Infectious Disease"/>
            <person name="Wu L."/>
            <person name="Ma J."/>
        </authorList>
    </citation>
    <scope>NUCLEOTIDE SEQUENCE [LARGE SCALE GENOMIC DNA]</scope>
    <source>
        <strain evidence="3">JCM 18410</strain>
    </source>
</reference>
<dbReference type="SUPFAM" id="SSF53335">
    <property type="entry name" value="S-adenosyl-L-methionine-dependent methyltransferases"/>
    <property type="match status" value="1"/>
</dbReference>
<dbReference type="GO" id="GO:0032259">
    <property type="term" value="P:methylation"/>
    <property type="evidence" value="ECO:0007669"/>
    <property type="project" value="UniProtKB-KW"/>
</dbReference>
<dbReference type="Proteomes" id="UP001500124">
    <property type="component" value="Unassembled WGS sequence"/>
</dbReference>
<protein>
    <submittedName>
        <fullName evidence="2">Class I SAM-dependent methyltransferase</fullName>
    </submittedName>
</protein>
<comment type="caution">
    <text evidence="2">The sequence shown here is derived from an EMBL/GenBank/DDBJ whole genome shotgun (WGS) entry which is preliminary data.</text>
</comment>
<keyword evidence="3" id="KW-1185">Reference proteome</keyword>
<sequence>MAGPARGETRRGPVLLALAEAAMPLRSTGSRTMPPDPVRHPLFARCYAVFSVAAETRMGVAGVRERLLTGLSGRVLEIGAGNGLDFAHYPGAVSEVVAVEPERLLRRRAVAAALRAEVPVDVVPGCAEALPVKSGAYDAVVLSLVLCGVRDVPRAPAEVRRVLRPGGEVRFFEHGRGGGRAMALTQRALDRTVWPLLSGGCRPARDPVAALRDAGFRLGPYRRVLVPPTGPVLPASYCSLGAAWRPPAADGAT</sequence>
<organism evidence="2 3">
    <name type="scientific">Streptomyces similanensis</name>
    <dbReference type="NCBI Taxonomy" id="1274988"/>
    <lineage>
        <taxon>Bacteria</taxon>
        <taxon>Bacillati</taxon>
        <taxon>Actinomycetota</taxon>
        <taxon>Actinomycetes</taxon>
        <taxon>Kitasatosporales</taxon>
        <taxon>Streptomycetaceae</taxon>
        <taxon>Streptomyces</taxon>
    </lineage>
</organism>
<dbReference type="GO" id="GO:0008168">
    <property type="term" value="F:methyltransferase activity"/>
    <property type="evidence" value="ECO:0007669"/>
    <property type="project" value="UniProtKB-KW"/>
</dbReference>
<dbReference type="InterPro" id="IPR029063">
    <property type="entry name" value="SAM-dependent_MTases_sf"/>
</dbReference>
<gene>
    <name evidence="2" type="ORF">GCM10023336_53140</name>
</gene>
<feature type="domain" description="Methyltransferase type 11" evidence="1">
    <location>
        <begin position="76"/>
        <end position="169"/>
    </location>
</feature>